<evidence type="ECO:0000256" key="1">
    <source>
        <dbReference type="SAM" id="SignalP"/>
    </source>
</evidence>
<feature type="chain" id="PRO_5029621708" evidence="1">
    <location>
        <begin position="24"/>
        <end position="160"/>
    </location>
</feature>
<gene>
    <name evidence="2" type="ORF">G3N56_01155</name>
</gene>
<evidence type="ECO:0000313" key="3">
    <source>
        <dbReference type="Proteomes" id="UP000469724"/>
    </source>
</evidence>
<keyword evidence="1" id="KW-0732">Signal</keyword>
<dbReference type="RefSeq" id="WP_163300410.1">
    <property type="nucleotide sequence ID" value="NZ_JAAGRQ010000003.1"/>
</dbReference>
<feature type="signal peptide" evidence="1">
    <location>
        <begin position="1"/>
        <end position="23"/>
    </location>
</feature>
<name>A0A7K3NHS1_9BACT</name>
<organism evidence="2 3">
    <name type="scientific">Desulfolutivibrio sulfodismutans</name>
    <dbReference type="NCBI Taxonomy" id="63561"/>
    <lineage>
        <taxon>Bacteria</taxon>
        <taxon>Pseudomonadati</taxon>
        <taxon>Thermodesulfobacteriota</taxon>
        <taxon>Desulfovibrionia</taxon>
        <taxon>Desulfovibrionales</taxon>
        <taxon>Desulfovibrionaceae</taxon>
        <taxon>Desulfolutivibrio</taxon>
    </lineage>
</organism>
<protein>
    <submittedName>
        <fullName evidence="2">Uncharacterized protein</fullName>
    </submittedName>
</protein>
<keyword evidence="3" id="KW-1185">Reference proteome</keyword>
<dbReference type="Proteomes" id="UP000469724">
    <property type="component" value="Unassembled WGS sequence"/>
</dbReference>
<proteinExistence type="predicted"/>
<sequence length="160" mass="16692">MKRTFAAAVALTAAMLSASSAFAASNASPPPEKGRPEPMGIRVGGPCTYADHPGTATILAVSPATPDKDVPTPPYPGLTVTYAFAPVGPLPPQASRLAGKVQTMTLVNGWPPGPRFLEKYGIRPGAALPCVLRVIQSGTCTPLLFEFPGIDLADYFEIEK</sequence>
<dbReference type="EMBL" id="JAAGRQ010000003">
    <property type="protein sequence ID" value="NDY55353.1"/>
    <property type="molecule type" value="Genomic_DNA"/>
</dbReference>
<evidence type="ECO:0000313" key="2">
    <source>
        <dbReference type="EMBL" id="NDY55353.1"/>
    </source>
</evidence>
<reference evidence="2 3" key="1">
    <citation type="submission" date="2020-02" db="EMBL/GenBank/DDBJ databases">
        <title>Comparative genomics of sulfur disproportionating microorganisms.</title>
        <authorList>
            <person name="Ward L.M."/>
            <person name="Bertran E."/>
            <person name="Johnston D.T."/>
        </authorList>
    </citation>
    <scope>NUCLEOTIDE SEQUENCE [LARGE SCALE GENOMIC DNA]</scope>
    <source>
        <strain evidence="2 3">DSM 3696</strain>
    </source>
</reference>
<accession>A0A7K3NHS1</accession>
<comment type="caution">
    <text evidence="2">The sequence shown here is derived from an EMBL/GenBank/DDBJ whole genome shotgun (WGS) entry which is preliminary data.</text>
</comment>
<dbReference type="AlphaFoldDB" id="A0A7K3NHS1"/>